<dbReference type="AlphaFoldDB" id="A0A0A9ZHA3"/>
<reference evidence="5" key="4">
    <citation type="journal article" date="2016" name="Gigascience">
        <title>De novo construction of an expanded transcriptome assembly for the western tarnished plant bug, Lygus hesperus.</title>
        <authorList>
            <person name="Tassone E.E."/>
            <person name="Geib S.M."/>
            <person name="Hall B."/>
            <person name="Fabrick J.A."/>
            <person name="Brent C.S."/>
            <person name="Hull J.J."/>
        </authorList>
    </citation>
    <scope>NUCLEOTIDE SEQUENCE</scope>
</reference>
<dbReference type="InterPro" id="IPR036728">
    <property type="entry name" value="PBP_GOBP_sf"/>
</dbReference>
<proteinExistence type="predicted"/>
<sequence length="156" mass="17232">MSHEFIKFGCSLIALLAFTCLIQVDAKELTDEQKAQLFEEIKGCVASTKLSDDEFETIVAKKELPTSEEGKCFTKCLMEKMDIIEDAEGGKKKISVIAMQASVEENLEKEEDIATGKAIIQKCADLVEPEDSCAYAYNVSKCIYERMKEAGISGPV</sequence>
<accession>A0A0A9ZHA3</accession>
<evidence type="ECO:0000256" key="2">
    <source>
        <dbReference type="SAM" id="SignalP"/>
    </source>
</evidence>
<name>A0A0A9ZHA3_LYGHE</name>
<evidence type="ECO:0000313" key="5">
    <source>
        <dbReference type="EMBL" id="JAQ07601.1"/>
    </source>
</evidence>
<feature type="signal peptide" evidence="2">
    <location>
        <begin position="1"/>
        <end position="26"/>
    </location>
</feature>
<dbReference type="Pfam" id="PF01395">
    <property type="entry name" value="PBP_GOBP"/>
    <property type="match status" value="1"/>
</dbReference>
<reference evidence="3" key="2">
    <citation type="submission" date="2014-07" db="EMBL/GenBank/DDBJ databases">
        <authorList>
            <person name="Hull J."/>
        </authorList>
    </citation>
    <scope>NUCLEOTIDE SEQUENCE</scope>
</reference>
<dbReference type="EMBL" id="GBHO01014812">
    <property type="protein sequence ID" value="JAG28792.1"/>
    <property type="molecule type" value="Transcribed_RNA"/>
</dbReference>
<dbReference type="EMBL" id="GBRD01017265">
    <property type="protein sequence ID" value="JAG48562.1"/>
    <property type="molecule type" value="Transcribed_RNA"/>
</dbReference>
<dbReference type="SUPFAM" id="SSF47565">
    <property type="entry name" value="Insect pheromone/odorant-binding proteins"/>
    <property type="match status" value="1"/>
</dbReference>
<dbReference type="CDD" id="cd23992">
    <property type="entry name" value="PBP_GOBP"/>
    <property type="match status" value="1"/>
</dbReference>
<keyword evidence="1 2" id="KW-0732">Signal</keyword>
<dbReference type="Gene3D" id="1.10.238.20">
    <property type="entry name" value="Pheromone/general odorant binding protein domain"/>
    <property type="match status" value="1"/>
</dbReference>
<reference evidence="3" key="1">
    <citation type="journal article" date="2014" name="PLoS ONE">
        <title>Transcriptome-Based Identification of ABC Transporters in the Western Tarnished Plant Bug Lygus hesperus.</title>
        <authorList>
            <person name="Hull J.J."/>
            <person name="Chaney K."/>
            <person name="Geib S.M."/>
            <person name="Fabrick J.A."/>
            <person name="Brent C.S."/>
            <person name="Walsh D."/>
            <person name="Lavine L.C."/>
        </authorList>
    </citation>
    <scope>NUCLEOTIDE SEQUENCE</scope>
</reference>
<dbReference type="EMBL" id="GDHC01011028">
    <property type="protein sequence ID" value="JAQ07601.1"/>
    <property type="molecule type" value="Transcribed_RNA"/>
</dbReference>
<dbReference type="SMART" id="SM00708">
    <property type="entry name" value="PhBP"/>
    <property type="match status" value="1"/>
</dbReference>
<dbReference type="GO" id="GO:0005549">
    <property type="term" value="F:odorant binding"/>
    <property type="evidence" value="ECO:0007669"/>
    <property type="project" value="InterPro"/>
</dbReference>
<evidence type="ECO:0000313" key="4">
    <source>
        <dbReference type="EMBL" id="JAG48562.1"/>
    </source>
</evidence>
<evidence type="ECO:0000256" key="1">
    <source>
        <dbReference type="ARBA" id="ARBA00022729"/>
    </source>
</evidence>
<evidence type="ECO:0000313" key="3">
    <source>
        <dbReference type="EMBL" id="JAG28792.1"/>
    </source>
</evidence>
<gene>
    <name evidence="5" type="primary">Pbprp2_1</name>
    <name evidence="3" type="synonym">Pbprp2_2</name>
    <name evidence="3" type="ORF">CM83_100748</name>
    <name evidence="5" type="ORF">g.32180</name>
</gene>
<dbReference type="GO" id="GO:0007608">
    <property type="term" value="P:sensory perception of smell"/>
    <property type="evidence" value="ECO:0007669"/>
    <property type="project" value="TreeGrafter"/>
</dbReference>
<feature type="chain" id="PRO_5007390010" evidence="2">
    <location>
        <begin position="27"/>
        <end position="156"/>
    </location>
</feature>
<dbReference type="InterPro" id="IPR006170">
    <property type="entry name" value="PBP/GOBP"/>
</dbReference>
<reference evidence="4" key="3">
    <citation type="submission" date="2014-09" db="EMBL/GenBank/DDBJ databases">
        <title>Lygus hesperus Antennal Transcriptome.</title>
        <authorList>
            <person name="Hull J."/>
        </authorList>
    </citation>
    <scope>NUCLEOTIDE SEQUENCE</scope>
</reference>
<dbReference type="GO" id="GO:0005615">
    <property type="term" value="C:extracellular space"/>
    <property type="evidence" value="ECO:0007669"/>
    <property type="project" value="TreeGrafter"/>
</dbReference>
<dbReference type="PANTHER" id="PTHR11857">
    <property type="entry name" value="ODORANT BINDING PROTEIN-RELATED"/>
    <property type="match status" value="1"/>
</dbReference>
<organism evidence="4">
    <name type="scientific">Lygus hesperus</name>
    <name type="common">Western plant bug</name>
    <dbReference type="NCBI Taxonomy" id="30085"/>
    <lineage>
        <taxon>Eukaryota</taxon>
        <taxon>Metazoa</taxon>
        <taxon>Ecdysozoa</taxon>
        <taxon>Arthropoda</taxon>
        <taxon>Hexapoda</taxon>
        <taxon>Insecta</taxon>
        <taxon>Pterygota</taxon>
        <taxon>Neoptera</taxon>
        <taxon>Paraneoptera</taxon>
        <taxon>Hemiptera</taxon>
        <taxon>Heteroptera</taxon>
        <taxon>Panheteroptera</taxon>
        <taxon>Cimicomorpha</taxon>
        <taxon>Miridae</taxon>
        <taxon>Mirini</taxon>
        <taxon>Lygus</taxon>
    </lineage>
</organism>
<dbReference type="SMR" id="A0A0A9ZHA3"/>
<protein>
    <submittedName>
        <fullName evidence="3">Pheromone-binding protein-related protein 2</fullName>
    </submittedName>
</protein>